<organism evidence="1 2">
    <name type="scientific">Diphasiastrum complanatum</name>
    <name type="common">Issler's clubmoss</name>
    <name type="synonym">Lycopodium complanatum</name>
    <dbReference type="NCBI Taxonomy" id="34168"/>
    <lineage>
        <taxon>Eukaryota</taxon>
        <taxon>Viridiplantae</taxon>
        <taxon>Streptophyta</taxon>
        <taxon>Embryophyta</taxon>
        <taxon>Tracheophyta</taxon>
        <taxon>Lycopodiopsida</taxon>
        <taxon>Lycopodiales</taxon>
        <taxon>Lycopodiaceae</taxon>
        <taxon>Lycopodioideae</taxon>
        <taxon>Diphasiastrum</taxon>
    </lineage>
</organism>
<gene>
    <name evidence="1" type="ORF">O6H91_01G089300</name>
</gene>
<evidence type="ECO:0000313" key="1">
    <source>
        <dbReference type="EMBL" id="KAJ7569704.1"/>
    </source>
</evidence>
<dbReference type="EMBL" id="CM055092">
    <property type="protein sequence ID" value="KAJ7569704.1"/>
    <property type="molecule type" value="Genomic_DNA"/>
</dbReference>
<protein>
    <submittedName>
        <fullName evidence="1">Uncharacterized protein</fullName>
    </submittedName>
</protein>
<keyword evidence="2" id="KW-1185">Reference proteome</keyword>
<accession>A0ACC2ET98</accession>
<evidence type="ECO:0000313" key="2">
    <source>
        <dbReference type="Proteomes" id="UP001162992"/>
    </source>
</evidence>
<name>A0ACC2ET98_DIPCM</name>
<dbReference type="Proteomes" id="UP001162992">
    <property type="component" value="Chromosome 1"/>
</dbReference>
<comment type="caution">
    <text evidence="1">The sequence shown here is derived from an EMBL/GenBank/DDBJ whole genome shotgun (WGS) entry which is preliminary data.</text>
</comment>
<reference evidence="2" key="1">
    <citation type="journal article" date="2024" name="Proc. Natl. Acad. Sci. U.S.A.">
        <title>Extraordinary preservation of gene collinearity over three hundred million years revealed in homosporous lycophytes.</title>
        <authorList>
            <person name="Li C."/>
            <person name="Wickell D."/>
            <person name="Kuo L.Y."/>
            <person name="Chen X."/>
            <person name="Nie B."/>
            <person name="Liao X."/>
            <person name="Peng D."/>
            <person name="Ji J."/>
            <person name="Jenkins J."/>
            <person name="Williams M."/>
            <person name="Shu S."/>
            <person name="Plott C."/>
            <person name="Barry K."/>
            <person name="Rajasekar S."/>
            <person name="Grimwood J."/>
            <person name="Han X."/>
            <person name="Sun S."/>
            <person name="Hou Z."/>
            <person name="He W."/>
            <person name="Dai G."/>
            <person name="Sun C."/>
            <person name="Schmutz J."/>
            <person name="Leebens-Mack J.H."/>
            <person name="Li F.W."/>
            <person name="Wang L."/>
        </authorList>
    </citation>
    <scope>NUCLEOTIDE SEQUENCE [LARGE SCALE GENOMIC DNA]</scope>
    <source>
        <strain evidence="2">cv. PW_Plant_1</strain>
    </source>
</reference>
<sequence>MYVTILFMICCCSFSPSSTYALRFSSPSSSSSSSMERSLLSSSHLHRCRASSALSSSSSCCRFPSFSHICARLTSKKTPPRTRLPTFIFIQPIKQQRQLVCRTSSGREWLEYEEAVQTSDLARALQILETLDTFESDAAVDRIEESGAGTNGAVADASEIALVENVSLSRGLELSTQQRLEVFRVLDACHRASDMNLVAKAYNALKMLDLIPNFGRYKSFAFEGATVVTPAIMMSSAGLEASKLSPKKWGLSGNSAVVLALTLATFSYLINLGIELRPLAAATLGLGLLDAIYLGGTGLGQILNLWPPYKKRVMVHEAGHIIVAYLLGCPVRGVVLDATQAIRMGIQGQFWDGTLEEELRQGRLTNASLNRYCMVLFAGIAAEALIYGEAEGGENDENLYKAIVSQLRPPWSPAKMSNQARWAVLESYKLLKEHKRAHSAVVHALEVGESMSLIVRTIEDVMASK</sequence>
<proteinExistence type="predicted"/>